<evidence type="ECO:0000313" key="3">
    <source>
        <dbReference type="Proteomes" id="UP000182658"/>
    </source>
</evidence>
<feature type="region of interest" description="Disordered" evidence="1">
    <location>
        <begin position="182"/>
        <end position="237"/>
    </location>
</feature>
<protein>
    <recommendedName>
        <fullName evidence="4">C2H2-type domain-containing protein</fullName>
    </recommendedName>
</protein>
<dbReference type="AlphaFoldDB" id="A0A1J7IZA6"/>
<dbReference type="InParanoid" id="A0A1J7IZA6"/>
<accession>A0A1J7IZA6</accession>
<feature type="compositionally biased region" description="Polar residues" evidence="1">
    <location>
        <begin position="1"/>
        <end position="11"/>
    </location>
</feature>
<evidence type="ECO:0000256" key="1">
    <source>
        <dbReference type="SAM" id="MobiDB-lite"/>
    </source>
</evidence>
<feature type="region of interest" description="Disordered" evidence="1">
    <location>
        <begin position="113"/>
        <end position="158"/>
    </location>
</feature>
<proteinExistence type="predicted"/>
<evidence type="ECO:0000313" key="2">
    <source>
        <dbReference type="EMBL" id="OIW22212.1"/>
    </source>
</evidence>
<organism evidence="2 3">
    <name type="scientific">Coniochaeta ligniaria NRRL 30616</name>
    <dbReference type="NCBI Taxonomy" id="1408157"/>
    <lineage>
        <taxon>Eukaryota</taxon>
        <taxon>Fungi</taxon>
        <taxon>Dikarya</taxon>
        <taxon>Ascomycota</taxon>
        <taxon>Pezizomycotina</taxon>
        <taxon>Sordariomycetes</taxon>
        <taxon>Sordariomycetidae</taxon>
        <taxon>Coniochaetales</taxon>
        <taxon>Coniochaetaceae</taxon>
        <taxon>Coniochaeta</taxon>
    </lineage>
</organism>
<evidence type="ECO:0008006" key="4">
    <source>
        <dbReference type="Google" id="ProtNLM"/>
    </source>
</evidence>
<reference evidence="2 3" key="1">
    <citation type="submission" date="2016-10" db="EMBL/GenBank/DDBJ databases">
        <title>Draft genome sequence of Coniochaeta ligniaria NRRL30616, a lignocellulolytic fungus for bioabatement of inhibitors in plant biomass hydrolysates.</title>
        <authorList>
            <consortium name="DOE Joint Genome Institute"/>
            <person name="Jimenez D.J."/>
            <person name="Hector R.E."/>
            <person name="Riley R."/>
            <person name="Sun H."/>
            <person name="Grigoriev I.V."/>
            <person name="Van Elsas J.D."/>
            <person name="Nichols N.N."/>
        </authorList>
    </citation>
    <scope>NUCLEOTIDE SEQUENCE [LARGE SCALE GENOMIC DNA]</scope>
    <source>
        <strain evidence="2 3">NRRL 30616</strain>
    </source>
</reference>
<feature type="region of interest" description="Disordered" evidence="1">
    <location>
        <begin position="410"/>
        <end position="431"/>
    </location>
</feature>
<dbReference type="Proteomes" id="UP000182658">
    <property type="component" value="Unassembled WGS sequence"/>
</dbReference>
<keyword evidence="3" id="KW-1185">Reference proteome</keyword>
<name>A0A1J7IZA6_9PEZI</name>
<sequence length="431" mass="48200">MSTTPSIATSHNEPHLRAAGGAEGRQAVPVPAVRGAHTSLIRTKNTGDTALDSKELPDGAMLEQPQTHQGRRTTSTRTSTLDIAHHASSRWFGTRGYSYNSVIRHDLWANPECRPQKRAQKPCTQSRPQIRAHFLPPPRVEPRASQATPAQSDHQDPIEFINKGVKPAANESPRREAQRWHFTIKIPAKRAQADETDTRDDVRKAAPPQYAPPASHTVMIHDDDPARSQAPELTASSQRAPRKITNCIYCRKGFKSKGKLLKHVYADTCKRGSLTGEIEKVIAWCCQAYPAQYSFFTINHLRHSDEPFTRTLDAIFITGAIFFINCARHITQIYLGRRLCSISINRAIKTINRASQSTSFHLGSGMFINRASQSTRFHLGSSIFISPSQISQIHLGRRPSSIFIKRTIKTRDSSHRAHQIQPSQFSPTTET</sequence>
<feature type="region of interest" description="Disordered" evidence="1">
    <location>
        <begin position="1"/>
        <end position="80"/>
    </location>
</feature>
<dbReference type="EMBL" id="KV875136">
    <property type="protein sequence ID" value="OIW22212.1"/>
    <property type="molecule type" value="Genomic_DNA"/>
</dbReference>
<gene>
    <name evidence="2" type="ORF">CONLIGDRAFT_720024</name>
</gene>
<feature type="compositionally biased region" description="Polar residues" evidence="1">
    <location>
        <begin position="420"/>
        <end position="431"/>
    </location>
</feature>